<feature type="domain" description="DUF3638" evidence="8">
    <location>
        <begin position="2024"/>
        <end position="2247"/>
    </location>
</feature>
<name>A0AAJ0AFV3_9PEZI</name>
<keyword evidence="5" id="KW-0378">Hydrolase</keyword>
<dbReference type="Pfam" id="PF12359">
    <property type="entry name" value="DUF3645"/>
    <property type="match status" value="1"/>
</dbReference>
<gene>
    <name evidence="11" type="ORF">BDP55DRAFT_634371</name>
</gene>
<dbReference type="PANTHER" id="PTHR13367:SF34">
    <property type="match status" value="1"/>
</dbReference>
<protein>
    <recommendedName>
        <fullName evidence="2">ubiquitinyl hydrolase 1</fullName>
        <ecNumber evidence="2">3.4.19.12</ecNumber>
    </recommendedName>
</protein>
<feature type="domain" description="DUF6606" evidence="10">
    <location>
        <begin position="9"/>
        <end position="277"/>
    </location>
</feature>
<dbReference type="GeneID" id="85457185"/>
<dbReference type="EMBL" id="JAHMHR010000033">
    <property type="protein sequence ID" value="KAK1673137.1"/>
    <property type="molecule type" value="Genomic_DNA"/>
</dbReference>
<evidence type="ECO:0000256" key="7">
    <source>
        <dbReference type="SAM" id="Coils"/>
    </source>
</evidence>
<dbReference type="Pfam" id="PF20255">
    <property type="entry name" value="DUF6606"/>
    <property type="match status" value="1"/>
</dbReference>
<feature type="domain" description="DUF3645" evidence="9">
    <location>
        <begin position="2368"/>
        <end position="2402"/>
    </location>
</feature>
<dbReference type="InterPro" id="IPR022099">
    <property type="entry name" value="DUF3638"/>
</dbReference>
<keyword evidence="4" id="KW-0833">Ubl conjugation pathway</keyword>
<dbReference type="EC" id="3.4.19.12" evidence="2"/>
<keyword evidence="3" id="KW-0645">Protease</keyword>
<sequence length="3100" mass="351883">MTNHTDLYIIQHVFLPPQLPQADDFSPENESALVQFVKDSVADFYEHVPSSQKASVRIAIGLMEAMMCVHRPLGDTVAIDQHSLLERLMSMAVNDIIPLNVRAQNAGVLITKTHDALHMEAFELSPTNEAVMSTLGRLRRTFPGTGISIDLEKVSQQGCQEALTAALSTMSSQPAPGTQPLAKKAGHLHQEKRDTTSPKIVTELLFSSFQAIGKPLDGTRIWKNTREEVNWSHALLPWRRSPTWLLVRVSLQLAFGRSLNGTNLYKMFMIFFMARVLRHSIDSNIETPSDLILVMVSKLSRRMRKISSGRIPAIVDRVHQAMLRSNQLLAKRWDRIQQRDSLSLATELADLKTLDFDEDSHMHLPVLDSFLASIDSRRCHSEGLDFIPSWTLVKYNSETFPSTVQIPDKEHLHLHLSVFEIWVERHLQAWLQREANKGYDGSCAKIRSIIEEYHTTASKAYAGNPESVSVMLLTILELWIACDKAAIYLFPMLRDYNPEVPTGVLQNLLLPLKGQMKRLHDAEKYLLDRNQNCKTVASAPSIYYTYGSRHCFPVRHFEMSSEHQRLKEKIESKARQDREKKMKEFNEKKEKYNNLMRKYHASICDYDNVFDRWTGRLDKRHSNGCSRHSYLSQANSLRIDIHEWPLPRRDLEAKSVVFELLVPVSFGQWREATVFFLFGVLKVTPQMGEKVQGYSCSLERYPGLFGFFQERLTPHFISLLSEAKPHTVTHRKGMDIATATEKQVCLSNGLHYAYYDHRRHCFMRSFGPSEIIPQLCTYELPAASMALQKFLFRPSMCPNGPTPNTVIATLHECPHDMSLEEYRALASIPLGYNLQWINILLQLFAPSVDFKKRETAMVILQCIHQAGPGDNSEYRRAHTICQDERFGNKLLGGLAEAIARYEENWQSSSALAAFTAVTRRLLSLTPFDGIQKQCFGILSQVRGITFRWAQKLREKAQDAHDKEKLDFQRRAFEVLLICADTFNMDEHFQHDLFYENSAVSTFLQCCIAIQEGQILLGSLGAFVHHLYSRWQRTSYLHHSYLGKKILSGSSAGIDHAISANWSSYEPSHEWKIVSATHSSWLTSLTAATTSHLFVQLNLITGELLVNGLPLDHLPPEYLTHVTYQSLFGRFSLEILPTAKPGMTFSSKRHYAGHAVNLGLGSEGNLLVNAMKGQKEFELVPKSCFEGLFPTKFVNDFVQWYDYENGCVEFCDVEKPWKHTISNWKLLRDEYKGTWKLQRTGSCLVNINSRSAKLISKILKPLEDPFSIHVIHLVDTAMVSIELPRAMLEFGLKRGEVSIMSRQYRGMSVDPNQAVGTLVGLKDKLVLRVNKPPHPALPVERKILVLEGNLSFLKEDGHIEVTVSKGFASRVHAYEVDIVLNRLVSNGSRQSKLFLCYLHALTSFAIPDPLTHRTGTEEALSILSSASIRSFDVLTTENAKLLTEICHLAPGRGYYPSHERVMQQVDWNPQLGFLSQHGLYREYVEAIFEQNTRSKFFSPLQYVGSPELEPMDSRLLARDNIRTAMFRVSGFGAECYTVDHDTFYEPRDRLGSSQGFWAYSASKLVLCDQPILSMPLPDSMETYLWKFLSDTFVVLGPHSPCPITDITYNAEFLLDPSRFITEHWTTLQSTLKTCNKYKLITWLATIAFAECVDFAVIQTLASFRTSTTIHKLSAPGADDFHLSNGTSFVGSTVSNEAKAEFQPFDCCPEMHMQQLANEEENSFLRRREIEFLRNREGALRGFLDTITAQWPCRVPTLSSGYEKKTNWRTYIRVDSAMVRIRAHFKIWYDNLQFRKYLREIACSLPTAVKPLELAKPLLATPDWPLTIQPRFLTEASILRNSSPPPQSEELPILDQKAVCKRSKRVYRLPALLSRLGQPETGQYERGYVKALISSMKALERHQLSEDHDRQSPEETAELLVSYLHGWQATIQETYDLVVGCLLGAEGSDPSRFPSILPDFYAYPRISTSALLQRLNHSNLVFTPAAWKMALTHFGIALSQFQRAKRMLGCFKDPAALANELRNPGHTNWSPFKYPDTLLLEVESGLIVREVQEEIAASMRSPPDDENAVMQLNMGEGKSSVIVPIVAAALADGTRLVRVIVARPQSKQMLEMLDSKLGGLLQRRIFHMPFSRAVKVGPAEASAIRHIFEECMDVGGVLLVQPEHILSFKLMAIETAIAGNVSVSRMLASSKDFLDRFTRDIVDESDENFNVKFELVYTMGTQRPVEHSPERWMCIHQVLEVMRKLLPGVQEEFPSSFEIGRERAGCFPPTRILDDGAKATLLDPLARHLSEAGLSGLPMGTQPASIQQAVYTYISKTTLTQVEVDAVEKSDIWSPTTQNSLLLLRGLIAGQILSFVFCQKRWRVHFGLDHNRRPSTQLSVPYRAKDNPSARSEFSHPDVVITLTSLSYYYGGMTDSDLFLSFEHLFLSDQADMEYRVWVQDSYRLPHSFHQLPGVNLEDRPQCVKHVFPCLRHAKAVIDYFLQHLVFPKEMKEFPHRLSASGWDIGERTANATTGFSGTNDSRAFLPLSVKQVDLPDQKHTNALVLEYLLQDENSVAMIPAADKKNTSKSDAETLLEIVVGLEPPARVILDVGAQILELENFEVAQRWLEMTEDNETTQAVIFCDEHDNICAVDRKGRVESFQTSPFATQTDVCLVFLDEAHTRGTDLKLPAGYRAAVTLGANLTKDRLVQACMRMRKLGKGQSVVFCVSDEIKHKIATQSKVDESSIEVAHILEWSISETLVDMERGIWLWANQGRRYQQHRVLWDECVVDGSTNLTDDHAERFLEDEAQNLETRYRPGHQSSADSMDDDGAGDAITERLLQFDRRSAEAATFREEQERELSPEVEQEREVQKALPASPAEHYIHPDLRAFVTSGVLNQHSAAFMFAFQSLSETSAAQHYDVNRLSQQHGFLVTADFARTIIPLGKGYMYGSDLFQRSVQWILTRASAIDTAIIISPHEAQELMSHIQLSRFVSLRVYAPRPNLGFRPLDDLNLFTIPHRRLPQKPPLRLVTEINLFSGQLYVKSMDEYRDLRRFLALESEGSNAEGKSQPSQIIDRESLMQFMKVLLMKIRRNCESIDKTHVGRILEQRTLDASDFEGEN</sequence>
<evidence type="ECO:0000256" key="3">
    <source>
        <dbReference type="ARBA" id="ARBA00022670"/>
    </source>
</evidence>
<comment type="caution">
    <text evidence="11">The sequence shown here is derived from an EMBL/GenBank/DDBJ whole genome shotgun (WGS) entry which is preliminary data.</text>
</comment>
<evidence type="ECO:0000256" key="5">
    <source>
        <dbReference type="ARBA" id="ARBA00022801"/>
    </source>
</evidence>
<feature type="coiled-coil region" evidence="7">
    <location>
        <begin position="575"/>
        <end position="602"/>
    </location>
</feature>
<evidence type="ECO:0000313" key="12">
    <source>
        <dbReference type="Proteomes" id="UP001224890"/>
    </source>
</evidence>
<dbReference type="Pfam" id="PF12340">
    <property type="entry name" value="DUF3638"/>
    <property type="match status" value="1"/>
</dbReference>
<dbReference type="InterPro" id="IPR022105">
    <property type="entry name" value="DUF3645"/>
</dbReference>
<evidence type="ECO:0000313" key="11">
    <source>
        <dbReference type="EMBL" id="KAK1673137.1"/>
    </source>
</evidence>
<reference evidence="11" key="1">
    <citation type="submission" date="2021-06" db="EMBL/GenBank/DDBJ databases">
        <title>Comparative genomics, transcriptomics and evolutionary studies reveal genomic signatures of adaptation to plant cell wall in hemibiotrophic fungi.</title>
        <authorList>
            <consortium name="DOE Joint Genome Institute"/>
            <person name="Baroncelli R."/>
            <person name="Diaz J.F."/>
            <person name="Benocci T."/>
            <person name="Peng M."/>
            <person name="Battaglia E."/>
            <person name="Haridas S."/>
            <person name="Andreopoulos W."/>
            <person name="Labutti K."/>
            <person name="Pangilinan J."/>
            <person name="Floch G.L."/>
            <person name="Makela M.R."/>
            <person name="Henrissat B."/>
            <person name="Grigoriev I.V."/>
            <person name="Crouch J.A."/>
            <person name="De Vries R.P."/>
            <person name="Sukno S.A."/>
            <person name="Thon M.R."/>
        </authorList>
    </citation>
    <scope>NUCLEOTIDE SEQUENCE</scope>
    <source>
        <strain evidence="11">CBS 193.32</strain>
    </source>
</reference>
<keyword evidence="6" id="KW-0788">Thiol protease</keyword>
<dbReference type="InterPro" id="IPR046541">
    <property type="entry name" value="DUF6606"/>
</dbReference>
<evidence type="ECO:0000256" key="4">
    <source>
        <dbReference type="ARBA" id="ARBA00022786"/>
    </source>
</evidence>
<organism evidence="11 12">
    <name type="scientific">Colletotrichum godetiae</name>
    <dbReference type="NCBI Taxonomy" id="1209918"/>
    <lineage>
        <taxon>Eukaryota</taxon>
        <taxon>Fungi</taxon>
        <taxon>Dikarya</taxon>
        <taxon>Ascomycota</taxon>
        <taxon>Pezizomycotina</taxon>
        <taxon>Sordariomycetes</taxon>
        <taxon>Hypocreomycetidae</taxon>
        <taxon>Glomerellales</taxon>
        <taxon>Glomerellaceae</taxon>
        <taxon>Colletotrichum</taxon>
        <taxon>Colletotrichum acutatum species complex</taxon>
    </lineage>
</organism>
<evidence type="ECO:0000259" key="10">
    <source>
        <dbReference type="Pfam" id="PF20255"/>
    </source>
</evidence>
<evidence type="ECO:0000259" key="8">
    <source>
        <dbReference type="Pfam" id="PF12340"/>
    </source>
</evidence>
<dbReference type="Proteomes" id="UP001224890">
    <property type="component" value="Unassembled WGS sequence"/>
</dbReference>
<dbReference type="RefSeq" id="XP_060427140.1">
    <property type="nucleotide sequence ID" value="XM_060572659.1"/>
</dbReference>
<dbReference type="GO" id="GO:0006508">
    <property type="term" value="P:proteolysis"/>
    <property type="evidence" value="ECO:0007669"/>
    <property type="project" value="UniProtKB-KW"/>
</dbReference>
<keyword evidence="12" id="KW-1185">Reference proteome</keyword>
<dbReference type="PANTHER" id="PTHR13367">
    <property type="entry name" value="UBIQUITIN THIOESTERASE"/>
    <property type="match status" value="1"/>
</dbReference>
<evidence type="ECO:0000259" key="9">
    <source>
        <dbReference type="Pfam" id="PF12359"/>
    </source>
</evidence>
<comment type="catalytic activity">
    <reaction evidence="1">
        <text>Thiol-dependent hydrolysis of ester, thioester, amide, peptide and isopeptide bonds formed by the C-terminal Gly of ubiquitin (a 76-residue protein attached to proteins as an intracellular targeting signal).</text>
        <dbReference type="EC" id="3.4.19.12"/>
    </reaction>
</comment>
<proteinExistence type="predicted"/>
<evidence type="ECO:0000256" key="6">
    <source>
        <dbReference type="ARBA" id="ARBA00022807"/>
    </source>
</evidence>
<keyword evidence="7" id="KW-0175">Coiled coil</keyword>
<accession>A0AAJ0AFV3</accession>
<dbReference type="GO" id="GO:0004843">
    <property type="term" value="F:cysteine-type deubiquitinase activity"/>
    <property type="evidence" value="ECO:0007669"/>
    <property type="project" value="UniProtKB-EC"/>
</dbReference>
<dbReference type="InterPro" id="IPR051346">
    <property type="entry name" value="OTU_Deubiquitinase"/>
</dbReference>
<evidence type="ECO:0000256" key="1">
    <source>
        <dbReference type="ARBA" id="ARBA00000707"/>
    </source>
</evidence>
<evidence type="ECO:0000256" key="2">
    <source>
        <dbReference type="ARBA" id="ARBA00012759"/>
    </source>
</evidence>